<feature type="signal peptide" evidence="1">
    <location>
        <begin position="1"/>
        <end position="25"/>
    </location>
</feature>
<evidence type="ECO:0000256" key="1">
    <source>
        <dbReference type="SAM" id="SignalP"/>
    </source>
</evidence>
<dbReference type="RefSeq" id="WP_245290949.1">
    <property type="nucleotide sequence ID" value="NZ_MASI01000009.1"/>
</dbReference>
<feature type="chain" id="PRO_5009116522" evidence="1">
    <location>
        <begin position="26"/>
        <end position="144"/>
    </location>
</feature>
<evidence type="ECO:0000313" key="3">
    <source>
        <dbReference type="Proteomes" id="UP000095087"/>
    </source>
</evidence>
<sequence length="144" mass="14820">MTKLALKKPNLAMPALALNALLAVAAVAVAPALGVAQQRAIPVVPGQNQGYDACGIIGEVAGLDPNGDGFLAVRAGPDGDYAMLDQLHNGDAVYICDQSGPWLGVVYPGYQDCGVSSPWPQAAAYQGPCSSGWVHQKYVREAAG</sequence>
<reference evidence="2 3" key="1">
    <citation type="submission" date="2016-07" db="EMBL/GenBank/DDBJ databases">
        <title>Draft genome sequence of Methyloligella halotolerans C2T (VKM B-2706T=CCUG 61687T=DSM 25045T), a halotolerant polyhydroxybutyrate accumulating methylotroph.</title>
        <authorList>
            <person name="Vasilenko O.V."/>
            <person name="Doronina N.V."/>
            <person name="Poroshina M.N."/>
            <person name="Tarlachkov S.V."/>
            <person name="Trotsenko Y.A."/>
        </authorList>
    </citation>
    <scope>NUCLEOTIDE SEQUENCE [LARGE SCALE GENOMIC DNA]</scope>
    <source>
        <strain evidence="2 3">VKM B-2706</strain>
    </source>
</reference>
<evidence type="ECO:0000313" key="2">
    <source>
        <dbReference type="EMBL" id="ODA66202.1"/>
    </source>
</evidence>
<dbReference type="Proteomes" id="UP000095087">
    <property type="component" value="Unassembled WGS sequence"/>
</dbReference>
<comment type="caution">
    <text evidence="2">The sequence shown here is derived from an EMBL/GenBank/DDBJ whole genome shotgun (WGS) entry which is preliminary data.</text>
</comment>
<keyword evidence="1" id="KW-0732">Signal</keyword>
<proteinExistence type="predicted"/>
<dbReference type="AlphaFoldDB" id="A0A1E2RVL8"/>
<dbReference type="STRING" id="1177755.A7A08_02849"/>
<organism evidence="2 3">
    <name type="scientific">Methyloligella halotolerans</name>
    <dbReference type="NCBI Taxonomy" id="1177755"/>
    <lineage>
        <taxon>Bacteria</taxon>
        <taxon>Pseudomonadati</taxon>
        <taxon>Pseudomonadota</taxon>
        <taxon>Alphaproteobacteria</taxon>
        <taxon>Hyphomicrobiales</taxon>
        <taxon>Hyphomicrobiaceae</taxon>
        <taxon>Methyloligella</taxon>
    </lineage>
</organism>
<keyword evidence="3" id="KW-1185">Reference proteome</keyword>
<dbReference type="Gene3D" id="2.30.30.40">
    <property type="entry name" value="SH3 Domains"/>
    <property type="match status" value="1"/>
</dbReference>
<accession>A0A1E2RVL8</accession>
<name>A0A1E2RVL8_9HYPH</name>
<protein>
    <submittedName>
        <fullName evidence="2">Bacterial SH3 domain protein</fullName>
    </submittedName>
</protein>
<dbReference type="EMBL" id="MASI01000009">
    <property type="protein sequence ID" value="ODA66202.1"/>
    <property type="molecule type" value="Genomic_DNA"/>
</dbReference>
<gene>
    <name evidence="2" type="ORF">A7A08_02849</name>
</gene>
<dbReference type="PATRIC" id="fig|1177755.3.peg.2871"/>